<evidence type="ECO:0000256" key="1">
    <source>
        <dbReference type="SAM" id="SignalP"/>
    </source>
</evidence>
<reference evidence="3" key="2">
    <citation type="journal article" date="2017" name="Nat. Plants">
        <title>The Aegilops tauschii genome reveals multiple impacts of transposons.</title>
        <authorList>
            <person name="Zhao G."/>
            <person name="Zou C."/>
            <person name="Li K."/>
            <person name="Wang K."/>
            <person name="Li T."/>
            <person name="Gao L."/>
            <person name="Zhang X."/>
            <person name="Wang H."/>
            <person name="Yang Z."/>
            <person name="Liu X."/>
            <person name="Jiang W."/>
            <person name="Mao L."/>
            <person name="Kong X."/>
            <person name="Jiao Y."/>
            <person name="Jia J."/>
        </authorList>
    </citation>
    <scope>NUCLEOTIDE SEQUENCE [LARGE SCALE GENOMIC DNA]</scope>
    <source>
        <strain evidence="3">cv. AL8/78</strain>
    </source>
</reference>
<dbReference type="AlphaFoldDB" id="A0A453M2E0"/>
<protein>
    <submittedName>
        <fullName evidence="2">Uncharacterized protein</fullName>
    </submittedName>
</protein>
<keyword evidence="1" id="KW-0732">Signal</keyword>
<organism evidence="2 3">
    <name type="scientific">Aegilops tauschii subsp. strangulata</name>
    <name type="common">Goatgrass</name>
    <dbReference type="NCBI Taxonomy" id="200361"/>
    <lineage>
        <taxon>Eukaryota</taxon>
        <taxon>Viridiplantae</taxon>
        <taxon>Streptophyta</taxon>
        <taxon>Embryophyta</taxon>
        <taxon>Tracheophyta</taxon>
        <taxon>Spermatophyta</taxon>
        <taxon>Magnoliopsida</taxon>
        <taxon>Liliopsida</taxon>
        <taxon>Poales</taxon>
        <taxon>Poaceae</taxon>
        <taxon>BOP clade</taxon>
        <taxon>Pooideae</taxon>
        <taxon>Triticodae</taxon>
        <taxon>Triticeae</taxon>
        <taxon>Triticinae</taxon>
        <taxon>Aegilops</taxon>
    </lineage>
</organism>
<reference evidence="2" key="4">
    <citation type="submission" date="2019-03" db="UniProtKB">
        <authorList>
            <consortium name="EnsemblPlants"/>
        </authorList>
    </citation>
    <scope>IDENTIFICATION</scope>
</reference>
<dbReference type="Gramene" id="AET5Gv21016500.10">
    <property type="protein sequence ID" value="AET5Gv21016500.10"/>
    <property type="gene ID" value="AET5Gv21016500"/>
</dbReference>
<reference evidence="2" key="5">
    <citation type="journal article" date="2021" name="G3 (Bethesda)">
        <title>Aegilops tauschii genome assembly Aet v5.0 features greater sequence contiguity and improved annotation.</title>
        <authorList>
            <person name="Wang L."/>
            <person name="Zhu T."/>
            <person name="Rodriguez J.C."/>
            <person name="Deal K.R."/>
            <person name="Dubcovsky J."/>
            <person name="McGuire P.E."/>
            <person name="Lux T."/>
            <person name="Spannagl M."/>
            <person name="Mayer K.F.X."/>
            <person name="Baldrich P."/>
            <person name="Meyers B.C."/>
            <person name="Huo N."/>
            <person name="Gu Y.Q."/>
            <person name="Zhou H."/>
            <person name="Devos K.M."/>
            <person name="Bennetzen J.L."/>
            <person name="Unver T."/>
            <person name="Budak H."/>
            <person name="Gulick P.J."/>
            <person name="Galiba G."/>
            <person name="Kalapos B."/>
            <person name="Nelson D.R."/>
            <person name="Li P."/>
            <person name="You F.M."/>
            <person name="Luo M.C."/>
            <person name="Dvorak J."/>
        </authorList>
    </citation>
    <scope>NUCLEOTIDE SEQUENCE [LARGE SCALE GENOMIC DNA]</scope>
    <source>
        <strain evidence="2">cv. AL8/78</strain>
    </source>
</reference>
<accession>A0A453M2E0</accession>
<dbReference type="Proteomes" id="UP000015105">
    <property type="component" value="Chromosome 5D"/>
</dbReference>
<feature type="signal peptide" evidence="1">
    <location>
        <begin position="1"/>
        <end position="32"/>
    </location>
</feature>
<keyword evidence="3" id="KW-1185">Reference proteome</keyword>
<feature type="chain" id="PRO_5019281017" evidence="1">
    <location>
        <begin position="33"/>
        <end position="69"/>
    </location>
</feature>
<evidence type="ECO:0000313" key="2">
    <source>
        <dbReference type="EnsemblPlants" id="AET5Gv21016500.10"/>
    </source>
</evidence>
<reference evidence="2" key="3">
    <citation type="journal article" date="2017" name="Nature">
        <title>Genome sequence of the progenitor of the wheat D genome Aegilops tauschii.</title>
        <authorList>
            <person name="Luo M.C."/>
            <person name="Gu Y.Q."/>
            <person name="Puiu D."/>
            <person name="Wang H."/>
            <person name="Twardziok S.O."/>
            <person name="Deal K.R."/>
            <person name="Huo N."/>
            <person name="Zhu T."/>
            <person name="Wang L."/>
            <person name="Wang Y."/>
            <person name="McGuire P.E."/>
            <person name="Liu S."/>
            <person name="Long H."/>
            <person name="Ramasamy R.K."/>
            <person name="Rodriguez J.C."/>
            <person name="Van S.L."/>
            <person name="Yuan L."/>
            <person name="Wang Z."/>
            <person name="Xia Z."/>
            <person name="Xiao L."/>
            <person name="Anderson O.D."/>
            <person name="Ouyang S."/>
            <person name="Liang Y."/>
            <person name="Zimin A.V."/>
            <person name="Pertea G."/>
            <person name="Qi P."/>
            <person name="Bennetzen J.L."/>
            <person name="Dai X."/>
            <person name="Dawson M.W."/>
            <person name="Muller H.G."/>
            <person name="Kugler K."/>
            <person name="Rivarola-Duarte L."/>
            <person name="Spannagl M."/>
            <person name="Mayer K.F.X."/>
            <person name="Lu F.H."/>
            <person name="Bevan M.W."/>
            <person name="Leroy P."/>
            <person name="Li P."/>
            <person name="You F.M."/>
            <person name="Sun Q."/>
            <person name="Liu Z."/>
            <person name="Lyons E."/>
            <person name="Wicker T."/>
            <person name="Salzberg S.L."/>
            <person name="Devos K.M."/>
            <person name="Dvorak J."/>
        </authorList>
    </citation>
    <scope>NUCLEOTIDE SEQUENCE [LARGE SCALE GENOMIC DNA]</scope>
    <source>
        <strain evidence="2">cv. AL8/78</strain>
    </source>
</reference>
<name>A0A453M2E0_AEGTS</name>
<reference evidence="3" key="1">
    <citation type="journal article" date="2014" name="Science">
        <title>Ancient hybridizations among the ancestral genomes of bread wheat.</title>
        <authorList>
            <consortium name="International Wheat Genome Sequencing Consortium,"/>
            <person name="Marcussen T."/>
            <person name="Sandve S.R."/>
            <person name="Heier L."/>
            <person name="Spannagl M."/>
            <person name="Pfeifer M."/>
            <person name="Jakobsen K.S."/>
            <person name="Wulff B.B."/>
            <person name="Steuernagel B."/>
            <person name="Mayer K.F."/>
            <person name="Olsen O.A."/>
        </authorList>
    </citation>
    <scope>NUCLEOTIDE SEQUENCE [LARGE SCALE GENOMIC DNA]</scope>
    <source>
        <strain evidence="3">cv. AL8/78</strain>
    </source>
</reference>
<evidence type="ECO:0000313" key="3">
    <source>
        <dbReference type="Proteomes" id="UP000015105"/>
    </source>
</evidence>
<dbReference type="EnsemblPlants" id="AET5Gv21016500.10">
    <property type="protein sequence ID" value="AET5Gv21016500.10"/>
    <property type="gene ID" value="AET5Gv21016500"/>
</dbReference>
<sequence length="69" mass="7709">IPIRAARCPFPVRCINLFLSGLLLLFLQAAISRPLMALDRQCPMVEFSFSQAASVTQFCGWIALVFHLV</sequence>
<proteinExistence type="predicted"/>